<proteinExistence type="predicted"/>
<sequence>MKSFGRYGGSERGFNIYLQSHTSLFISNTSARESQQTKGLFCGINPTPQHAIPRLSLPLAILGNYPFHSITHYPTFSRPYLTTSPLTDAPPLRHTNSSRYINNNIGNNK</sequence>
<evidence type="ECO:0000313" key="3">
    <source>
        <dbReference type="Proteomes" id="UP000324222"/>
    </source>
</evidence>
<dbReference type="AlphaFoldDB" id="A0A5B7GWH6"/>
<feature type="compositionally biased region" description="Polar residues" evidence="1">
    <location>
        <begin position="94"/>
        <end position="109"/>
    </location>
</feature>
<protein>
    <submittedName>
        <fullName evidence="2">Uncharacterized protein</fullName>
    </submittedName>
</protein>
<dbReference type="EMBL" id="VSRR010022402">
    <property type="protein sequence ID" value="MPC64671.1"/>
    <property type="molecule type" value="Genomic_DNA"/>
</dbReference>
<organism evidence="2 3">
    <name type="scientific">Portunus trituberculatus</name>
    <name type="common">Swimming crab</name>
    <name type="synonym">Neptunus trituberculatus</name>
    <dbReference type="NCBI Taxonomy" id="210409"/>
    <lineage>
        <taxon>Eukaryota</taxon>
        <taxon>Metazoa</taxon>
        <taxon>Ecdysozoa</taxon>
        <taxon>Arthropoda</taxon>
        <taxon>Crustacea</taxon>
        <taxon>Multicrustacea</taxon>
        <taxon>Malacostraca</taxon>
        <taxon>Eumalacostraca</taxon>
        <taxon>Eucarida</taxon>
        <taxon>Decapoda</taxon>
        <taxon>Pleocyemata</taxon>
        <taxon>Brachyura</taxon>
        <taxon>Eubrachyura</taxon>
        <taxon>Portunoidea</taxon>
        <taxon>Portunidae</taxon>
        <taxon>Portuninae</taxon>
        <taxon>Portunus</taxon>
    </lineage>
</organism>
<feature type="region of interest" description="Disordered" evidence="1">
    <location>
        <begin position="86"/>
        <end position="109"/>
    </location>
</feature>
<reference evidence="2 3" key="1">
    <citation type="submission" date="2019-05" db="EMBL/GenBank/DDBJ databases">
        <title>Another draft genome of Portunus trituberculatus and its Hox gene families provides insights of decapod evolution.</title>
        <authorList>
            <person name="Jeong J.-H."/>
            <person name="Song I."/>
            <person name="Kim S."/>
            <person name="Choi T."/>
            <person name="Kim D."/>
            <person name="Ryu S."/>
            <person name="Kim W."/>
        </authorList>
    </citation>
    <scope>NUCLEOTIDE SEQUENCE [LARGE SCALE GENOMIC DNA]</scope>
    <source>
        <tissue evidence="2">Muscle</tissue>
    </source>
</reference>
<keyword evidence="3" id="KW-1185">Reference proteome</keyword>
<dbReference type="Proteomes" id="UP000324222">
    <property type="component" value="Unassembled WGS sequence"/>
</dbReference>
<name>A0A5B7GWH6_PORTR</name>
<comment type="caution">
    <text evidence="2">The sequence shown here is derived from an EMBL/GenBank/DDBJ whole genome shotgun (WGS) entry which is preliminary data.</text>
</comment>
<gene>
    <name evidence="2" type="ORF">E2C01_058791</name>
</gene>
<evidence type="ECO:0000313" key="2">
    <source>
        <dbReference type="EMBL" id="MPC64671.1"/>
    </source>
</evidence>
<evidence type="ECO:0000256" key="1">
    <source>
        <dbReference type="SAM" id="MobiDB-lite"/>
    </source>
</evidence>
<accession>A0A5B7GWH6</accession>